<evidence type="ECO:0000256" key="6">
    <source>
        <dbReference type="ARBA" id="ARBA00030388"/>
    </source>
</evidence>
<name>A0ABS3UHS3_9ACTN</name>
<keyword evidence="2" id="KW-1277">Toxin-antitoxin system</keyword>
<keyword evidence="3" id="KW-0540">Nuclease</keyword>
<reference evidence="8 9" key="1">
    <citation type="submission" date="2021-03" db="EMBL/GenBank/DDBJ databases">
        <title>Actinoplanes flavus sp. nov., a novel actinomycete isolated from Coconut Palm rhizosphere soil.</title>
        <authorList>
            <person name="Luo X."/>
        </authorList>
    </citation>
    <scope>NUCLEOTIDE SEQUENCE [LARGE SCALE GENOMIC DNA]</scope>
    <source>
        <strain evidence="8 9">NEAU-H7</strain>
    </source>
</reference>
<evidence type="ECO:0000256" key="2">
    <source>
        <dbReference type="ARBA" id="ARBA00022649"/>
    </source>
</evidence>
<keyword evidence="5" id="KW-0378">Hydrolase</keyword>
<evidence type="ECO:0000313" key="8">
    <source>
        <dbReference type="EMBL" id="MBO3738345.1"/>
    </source>
</evidence>
<gene>
    <name evidence="8" type="ORF">J5X75_12525</name>
</gene>
<dbReference type="PANTHER" id="PTHR38039">
    <property type="entry name" value="TOXIN YOEB"/>
    <property type="match status" value="1"/>
</dbReference>
<dbReference type="EMBL" id="JAGFNS010000007">
    <property type="protein sequence ID" value="MBO3738345.1"/>
    <property type="molecule type" value="Genomic_DNA"/>
</dbReference>
<keyword evidence="9" id="KW-1185">Reference proteome</keyword>
<dbReference type="SUPFAM" id="SSF143011">
    <property type="entry name" value="RelE-like"/>
    <property type="match status" value="1"/>
</dbReference>
<proteinExistence type="inferred from homology"/>
<evidence type="ECO:0000313" key="9">
    <source>
        <dbReference type="Proteomes" id="UP000679690"/>
    </source>
</evidence>
<keyword evidence="4" id="KW-0255">Endonuclease</keyword>
<dbReference type="Pfam" id="PF06769">
    <property type="entry name" value="YoeB_toxin"/>
    <property type="match status" value="1"/>
</dbReference>
<dbReference type="NCBIfam" id="TIGR02116">
    <property type="entry name" value="toxin_Txe_YoeB"/>
    <property type="match status" value="1"/>
</dbReference>
<accession>A0ABS3UHS3</accession>
<sequence>MGKPEILRNNLAGLRSRRIDDEHRMVYAVEASEITIISCRYRYE</sequence>
<dbReference type="InterPro" id="IPR009614">
    <property type="entry name" value="YoeB_toxin"/>
</dbReference>
<evidence type="ECO:0000256" key="7">
    <source>
        <dbReference type="ARBA" id="ARBA00050056"/>
    </source>
</evidence>
<dbReference type="Proteomes" id="UP000679690">
    <property type="component" value="Unassembled WGS sequence"/>
</dbReference>
<evidence type="ECO:0000256" key="4">
    <source>
        <dbReference type="ARBA" id="ARBA00022759"/>
    </source>
</evidence>
<dbReference type="Gene3D" id="3.30.2310.20">
    <property type="entry name" value="RelE-like"/>
    <property type="match status" value="1"/>
</dbReference>
<protein>
    <recommendedName>
        <fullName evidence="7">Endoribonuclease YoeB</fullName>
    </recommendedName>
    <alternativeName>
        <fullName evidence="6">Putative mRNA interferase YoeB</fullName>
    </alternativeName>
</protein>
<dbReference type="InterPro" id="IPR035093">
    <property type="entry name" value="RelE/ParE_toxin_dom_sf"/>
</dbReference>
<evidence type="ECO:0000256" key="3">
    <source>
        <dbReference type="ARBA" id="ARBA00022722"/>
    </source>
</evidence>
<organism evidence="8 9">
    <name type="scientific">Actinoplanes flavus</name>
    <dbReference type="NCBI Taxonomy" id="2820290"/>
    <lineage>
        <taxon>Bacteria</taxon>
        <taxon>Bacillati</taxon>
        <taxon>Actinomycetota</taxon>
        <taxon>Actinomycetes</taxon>
        <taxon>Micromonosporales</taxon>
        <taxon>Micromonosporaceae</taxon>
        <taxon>Actinoplanes</taxon>
    </lineage>
</organism>
<dbReference type="PANTHER" id="PTHR38039:SF1">
    <property type="entry name" value="TOXIN YOEB"/>
    <property type="match status" value="1"/>
</dbReference>
<comment type="similarity">
    <text evidence="1">Belongs to the YoeB family.</text>
</comment>
<comment type="caution">
    <text evidence="8">The sequence shown here is derived from an EMBL/GenBank/DDBJ whole genome shotgun (WGS) entry which is preliminary data.</text>
</comment>
<evidence type="ECO:0000256" key="1">
    <source>
        <dbReference type="ARBA" id="ARBA00008172"/>
    </source>
</evidence>
<evidence type="ECO:0000256" key="5">
    <source>
        <dbReference type="ARBA" id="ARBA00022801"/>
    </source>
</evidence>